<name>A0A542XT95_SALAC</name>
<gene>
    <name evidence="4" type="ORF">FB564_4110</name>
    <name evidence="3" type="ORF">Sar04_48910</name>
</gene>
<sequence>MQPLPNGVPGPELPPLRWQKSRRSNPSGNCVELAELPDGAGVAVRNSRHPDGPALIYTVDEIAAFLLGAQDGDFDHLIR</sequence>
<feature type="domain" description="DUF397" evidence="2">
    <location>
        <begin position="16"/>
        <end position="69"/>
    </location>
</feature>
<comment type="caution">
    <text evidence="4">The sequence shown here is derived from an EMBL/GenBank/DDBJ whole genome shotgun (WGS) entry which is preliminary data.</text>
</comment>
<organism evidence="4 5">
    <name type="scientific">Salinispora arenicola</name>
    <dbReference type="NCBI Taxonomy" id="168697"/>
    <lineage>
        <taxon>Bacteria</taxon>
        <taxon>Bacillati</taxon>
        <taxon>Actinomycetota</taxon>
        <taxon>Actinomycetes</taxon>
        <taxon>Micromonosporales</taxon>
        <taxon>Micromonosporaceae</taxon>
        <taxon>Salinispora</taxon>
    </lineage>
</organism>
<dbReference type="RefSeq" id="WP_012182393.1">
    <property type="nucleotide sequence ID" value="NZ_BOQM01000063.1"/>
</dbReference>
<dbReference type="Proteomes" id="UP000677457">
    <property type="component" value="Unassembled WGS sequence"/>
</dbReference>
<evidence type="ECO:0000259" key="2">
    <source>
        <dbReference type="Pfam" id="PF04149"/>
    </source>
</evidence>
<dbReference type="Pfam" id="PF04149">
    <property type="entry name" value="DUF397"/>
    <property type="match status" value="1"/>
</dbReference>
<evidence type="ECO:0000313" key="5">
    <source>
        <dbReference type="Proteomes" id="UP000315983"/>
    </source>
</evidence>
<dbReference type="EMBL" id="BOQM01000063">
    <property type="protein sequence ID" value="GIM88155.1"/>
    <property type="molecule type" value="Genomic_DNA"/>
</dbReference>
<reference evidence="3 6" key="2">
    <citation type="submission" date="2021-03" db="EMBL/GenBank/DDBJ databases">
        <title>Whole genome shotgun sequence of Salinispora arenicola NBRC 105043.</title>
        <authorList>
            <person name="Komaki H."/>
            <person name="Tamura T."/>
        </authorList>
    </citation>
    <scope>NUCLEOTIDE SEQUENCE [LARGE SCALE GENOMIC DNA]</scope>
    <source>
        <strain evidence="3 6">NBRC 105043</strain>
    </source>
</reference>
<accession>A0A542XT95</accession>
<dbReference type="Proteomes" id="UP000315983">
    <property type="component" value="Unassembled WGS sequence"/>
</dbReference>
<evidence type="ECO:0000313" key="4">
    <source>
        <dbReference type="EMBL" id="TQL38893.1"/>
    </source>
</evidence>
<dbReference type="InterPro" id="IPR007278">
    <property type="entry name" value="DUF397"/>
</dbReference>
<evidence type="ECO:0000256" key="1">
    <source>
        <dbReference type="SAM" id="MobiDB-lite"/>
    </source>
</evidence>
<evidence type="ECO:0000313" key="6">
    <source>
        <dbReference type="Proteomes" id="UP000677457"/>
    </source>
</evidence>
<proteinExistence type="predicted"/>
<keyword evidence="6" id="KW-1185">Reference proteome</keyword>
<feature type="compositionally biased region" description="Pro residues" evidence="1">
    <location>
        <begin position="1"/>
        <end position="14"/>
    </location>
</feature>
<dbReference type="GeneID" id="93773270"/>
<protein>
    <submittedName>
        <fullName evidence="4">Uncharacterized protein DUF397</fullName>
    </submittedName>
</protein>
<dbReference type="AlphaFoldDB" id="A0A542XT95"/>
<dbReference type="EMBL" id="VFOL01000001">
    <property type="protein sequence ID" value="TQL38893.1"/>
    <property type="molecule type" value="Genomic_DNA"/>
</dbReference>
<dbReference type="OMA" id="RWIKSRH"/>
<reference evidence="4 5" key="1">
    <citation type="submission" date="2019-06" db="EMBL/GenBank/DDBJ databases">
        <title>Sequencing the genomes of 1000 actinobacteria strains.</title>
        <authorList>
            <person name="Klenk H.-P."/>
        </authorList>
    </citation>
    <scope>NUCLEOTIDE SEQUENCE [LARGE SCALE GENOMIC DNA]</scope>
    <source>
        <strain evidence="4 5">DSM 44819</strain>
    </source>
</reference>
<feature type="region of interest" description="Disordered" evidence="1">
    <location>
        <begin position="1"/>
        <end position="27"/>
    </location>
</feature>
<evidence type="ECO:0000313" key="3">
    <source>
        <dbReference type="EMBL" id="GIM88155.1"/>
    </source>
</evidence>